<dbReference type="RefSeq" id="XP_046063675.1">
    <property type="nucleotide sequence ID" value="XM_046202305.1"/>
</dbReference>
<keyword evidence="15" id="KW-1185">Reference proteome</keyword>
<dbReference type="OrthoDB" id="60984at2759"/>
<keyword evidence="8 11" id="KW-0119">Carbohydrate metabolism</keyword>
<reference evidence="14" key="2">
    <citation type="submission" date="2021-01" db="EMBL/GenBank/DDBJ databases">
        <authorList>
            <person name="Schikora-Tamarit M.A."/>
        </authorList>
    </citation>
    <scope>NUCLEOTIDE SEQUENCE</scope>
    <source>
        <strain evidence="14">CBS6075</strain>
    </source>
</reference>
<dbReference type="NCBIfam" id="TIGR00871">
    <property type="entry name" value="zwf"/>
    <property type="match status" value="1"/>
</dbReference>
<evidence type="ECO:0000256" key="9">
    <source>
        <dbReference type="ARBA" id="ARBA00025382"/>
    </source>
</evidence>
<dbReference type="GeneID" id="70233501"/>
<dbReference type="Gene3D" id="3.40.50.720">
    <property type="entry name" value="NAD(P)-binding Rossmann-like Domain"/>
    <property type="match status" value="1"/>
</dbReference>
<gene>
    <name evidence="14" type="ORF">OGAPHI_001533</name>
</gene>
<evidence type="ECO:0000256" key="8">
    <source>
        <dbReference type="ARBA" id="ARBA00023277"/>
    </source>
</evidence>
<evidence type="ECO:0000256" key="7">
    <source>
        <dbReference type="ARBA" id="ARBA00023002"/>
    </source>
</evidence>
<dbReference type="GO" id="GO:0004345">
    <property type="term" value="F:glucose-6-phosphate dehydrogenase activity"/>
    <property type="evidence" value="ECO:0007669"/>
    <property type="project" value="UniProtKB-EC"/>
</dbReference>
<dbReference type="SUPFAM" id="SSF55347">
    <property type="entry name" value="Glyceraldehyde-3-phosphate dehydrogenase-like, C-terminal domain"/>
    <property type="match status" value="1"/>
</dbReference>
<dbReference type="SUPFAM" id="SSF51735">
    <property type="entry name" value="NAD(P)-binding Rossmann-fold domains"/>
    <property type="match status" value="1"/>
</dbReference>
<comment type="catalytic activity">
    <reaction evidence="10 11">
        <text>D-glucose 6-phosphate + NADP(+) = 6-phospho-D-glucono-1,5-lactone + NADPH + H(+)</text>
        <dbReference type="Rhea" id="RHEA:15841"/>
        <dbReference type="ChEBI" id="CHEBI:15378"/>
        <dbReference type="ChEBI" id="CHEBI:57783"/>
        <dbReference type="ChEBI" id="CHEBI:57955"/>
        <dbReference type="ChEBI" id="CHEBI:58349"/>
        <dbReference type="ChEBI" id="CHEBI:61548"/>
        <dbReference type="EC" id="1.1.1.49"/>
    </reaction>
</comment>
<dbReference type="EMBL" id="JAEUBE010000137">
    <property type="protein sequence ID" value="KAH3669412.1"/>
    <property type="molecule type" value="Genomic_DNA"/>
</dbReference>
<evidence type="ECO:0000313" key="14">
    <source>
        <dbReference type="EMBL" id="KAH3669412.1"/>
    </source>
</evidence>
<feature type="domain" description="Glucose-6-phosphate dehydrogenase NAD-binding" evidence="12">
    <location>
        <begin position="14"/>
        <end position="194"/>
    </location>
</feature>
<evidence type="ECO:0000259" key="12">
    <source>
        <dbReference type="Pfam" id="PF00479"/>
    </source>
</evidence>
<dbReference type="Pfam" id="PF02781">
    <property type="entry name" value="G6PD_C"/>
    <property type="match status" value="1"/>
</dbReference>
<dbReference type="InterPro" id="IPR036291">
    <property type="entry name" value="NAD(P)-bd_dom_sf"/>
</dbReference>
<name>A0A9P8PCN1_9ASCO</name>
<dbReference type="PRINTS" id="PR00079">
    <property type="entry name" value="G6PDHDRGNASE"/>
</dbReference>
<evidence type="ECO:0000256" key="1">
    <source>
        <dbReference type="ARBA" id="ARBA00004937"/>
    </source>
</evidence>
<reference evidence="14" key="1">
    <citation type="journal article" date="2021" name="Open Biol.">
        <title>Shared evolutionary footprints suggest mitochondrial oxidative damage underlies multiple complex I losses in fungi.</title>
        <authorList>
            <person name="Schikora-Tamarit M.A."/>
            <person name="Marcet-Houben M."/>
            <person name="Nosek J."/>
            <person name="Gabaldon T."/>
        </authorList>
    </citation>
    <scope>NUCLEOTIDE SEQUENCE</scope>
    <source>
        <strain evidence="14">CBS6075</strain>
    </source>
</reference>
<evidence type="ECO:0000259" key="13">
    <source>
        <dbReference type="Pfam" id="PF02781"/>
    </source>
</evidence>
<dbReference type="InterPro" id="IPR022675">
    <property type="entry name" value="G6P_DH_C"/>
</dbReference>
<dbReference type="PANTHER" id="PTHR23429">
    <property type="entry name" value="GLUCOSE-6-PHOSPHATE 1-DEHYDROGENASE G6PD"/>
    <property type="match status" value="1"/>
</dbReference>
<evidence type="ECO:0000313" key="15">
    <source>
        <dbReference type="Proteomes" id="UP000769157"/>
    </source>
</evidence>
<dbReference type="PROSITE" id="PS00069">
    <property type="entry name" value="G6P_DEHYDROGENASE"/>
    <property type="match status" value="1"/>
</dbReference>
<comment type="similarity">
    <text evidence="2 11">Belongs to the glucose-6-phosphate dehydrogenase family.</text>
</comment>
<dbReference type="InterPro" id="IPR001282">
    <property type="entry name" value="G6P_DH"/>
</dbReference>
<evidence type="ECO:0000256" key="10">
    <source>
        <dbReference type="ARBA" id="ARBA00048749"/>
    </source>
</evidence>
<accession>A0A9P8PCN1</accession>
<keyword evidence="5 11" id="KW-0313">Glucose metabolism</keyword>
<dbReference type="AlphaFoldDB" id="A0A9P8PCN1"/>
<dbReference type="GO" id="GO:0006006">
    <property type="term" value="P:glucose metabolic process"/>
    <property type="evidence" value="ECO:0007669"/>
    <property type="project" value="UniProtKB-KW"/>
</dbReference>
<dbReference type="InterPro" id="IPR022674">
    <property type="entry name" value="G6P_DH_NAD-bd"/>
</dbReference>
<sequence>MSSPIEFKEDTVIVVFGASGDLAKKKTFPALFGLYREGFLSKSTKIIGYARTKLTNEELRERLKPFFKTPTEESKKLVDEFLKLCSYISGQYDAPDGYQELNSVIEKHDESRGVSESHRLFYLALPPSVFTTVAANLKKYAHPGKKGIARIIIEKPFGHDLESAQALQKELAPLWTEEELYRIDHYLGKEMVKNLVPFRFANNFLSACWNNNFIRSIQISFKEPFGTEGRGGYFDSIGIIRDVMQNHLFQVLTLLMMERPVSFDAEAVRDEKVHLLKSIKPFDKKNVLVGQYTKSEDGTKPGYLDDETVDPKSKCVTFACLTLEVDNERWQGVPVILRAGKALNDGKVEIRVQFRENSNGMFKDINRNELVIRVQPDEAMYMKMNTKVPGINTGIAVTELDLSYKSRYSHFYIPEAYESLIRDCLRGDHSNFVRDDELDISWALFTPLLNYLEGPDAPTPEPYAYGSRGPAGLREYLTKNGYVYQDRSIYQWPVTTPDVLESKSKLT</sequence>
<evidence type="ECO:0000256" key="11">
    <source>
        <dbReference type="RuleBase" id="RU362120"/>
    </source>
</evidence>
<comment type="caution">
    <text evidence="14">The sequence shown here is derived from an EMBL/GenBank/DDBJ whole genome shotgun (WGS) entry which is preliminary data.</text>
</comment>
<evidence type="ECO:0000256" key="6">
    <source>
        <dbReference type="ARBA" id="ARBA00022857"/>
    </source>
</evidence>
<dbReference type="EC" id="1.1.1.49" evidence="3 11"/>
<evidence type="ECO:0000256" key="5">
    <source>
        <dbReference type="ARBA" id="ARBA00022526"/>
    </source>
</evidence>
<dbReference type="Pfam" id="PF00479">
    <property type="entry name" value="G6PD_N"/>
    <property type="match status" value="1"/>
</dbReference>
<protein>
    <recommendedName>
        <fullName evidence="4 11">Glucose-6-phosphate 1-dehydrogenase</fullName>
        <ecNumber evidence="3 11">1.1.1.49</ecNumber>
    </recommendedName>
</protein>
<keyword evidence="6 11" id="KW-0521">NADP</keyword>
<dbReference type="Proteomes" id="UP000769157">
    <property type="component" value="Unassembled WGS sequence"/>
</dbReference>
<organism evidence="14 15">
    <name type="scientific">Ogataea philodendri</name>
    <dbReference type="NCBI Taxonomy" id="1378263"/>
    <lineage>
        <taxon>Eukaryota</taxon>
        <taxon>Fungi</taxon>
        <taxon>Dikarya</taxon>
        <taxon>Ascomycota</taxon>
        <taxon>Saccharomycotina</taxon>
        <taxon>Pichiomycetes</taxon>
        <taxon>Pichiales</taxon>
        <taxon>Pichiaceae</taxon>
        <taxon>Ogataea</taxon>
    </lineage>
</organism>
<dbReference type="GO" id="GO:0005829">
    <property type="term" value="C:cytosol"/>
    <property type="evidence" value="ECO:0007669"/>
    <property type="project" value="TreeGrafter"/>
</dbReference>
<dbReference type="GO" id="GO:0050661">
    <property type="term" value="F:NADP binding"/>
    <property type="evidence" value="ECO:0007669"/>
    <property type="project" value="InterPro"/>
</dbReference>
<dbReference type="GO" id="GO:0009051">
    <property type="term" value="P:pentose-phosphate shunt, oxidative branch"/>
    <property type="evidence" value="ECO:0007669"/>
    <property type="project" value="TreeGrafter"/>
</dbReference>
<comment type="function">
    <text evidence="9">Catalyzes the rate-limiting step of the oxidative pentose-phosphate pathway, which represents a route for the dissimilation of carbohydrates besides glycolysis. The main function of this enzyme is to provide reducing power (NADPH) and pentose phosphates for fatty acid and nucleic acid synthesis.</text>
</comment>
<dbReference type="PANTHER" id="PTHR23429:SF0">
    <property type="entry name" value="GLUCOSE-6-PHOSPHATE 1-DEHYDROGENASE"/>
    <property type="match status" value="1"/>
</dbReference>
<evidence type="ECO:0000256" key="2">
    <source>
        <dbReference type="ARBA" id="ARBA00009975"/>
    </source>
</evidence>
<comment type="pathway">
    <text evidence="1 11">Carbohydrate degradation; pentose phosphate pathway; D-ribulose 5-phosphate from D-glucose 6-phosphate (oxidative stage): step 1/3.</text>
</comment>
<proteinExistence type="inferred from homology"/>
<feature type="domain" description="Glucose-6-phosphate dehydrogenase C-terminal" evidence="13">
    <location>
        <begin position="197"/>
        <end position="484"/>
    </location>
</feature>
<dbReference type="FunFam" id="3.40.50.720:FF:000111">
    <property type="entry name" value="Glucose-6-phosphate 1-dehydrogenase"/>
    <property type="match status" value="1"/>
</dbReference>
<dbReference type="FunFam" id="3.30.360.10:FF:000015">
    <property type="entry name" value="Glucose-6-phosphate 1-dehydrogenase"/>
    <property type="match status" value="1"/>
</dbReference>
<dbReference type="Gene3D" id="3.30.360.10">
    <property type="entry name" value="Dihydrodipicolinate Reductase, domain 2"/>
    <property type="match status" value="1"/>
</dbReference>
<keyword evidence="7 11" id="KW-0560">Oxidoreductase</keyword>
<dbReference type="InterPro" id="IPR019796">
    <property type="entry name" value="G6P_DH_AS"/>
</dbReference>
<dbReference type="HAMAP" id="MF_00966">
    <property type="entry name" value="G6PD"/>
    <property type="match status" value="1"/>
</dbReference>
<evidence type="ECO:0000256" key="3">
    <source>
        <dbReference type="ARBA" id="ARBA00013019"/>
    </source>
</evidence>
<dbReference type="PIRSF" id="PIRSF000110">
    <property type="entry name" value="G6PD"/>
    <property type="match status" value="1"/>
</dbReference>
<evidence type="ECO:0000256" key="4">
    <source>
        <dbReference type="ARBA" id="ARBA00020444"/>
    </source>
</evidence>